<dbReference type="InterPro" id="IPR050666">
    <property type="entry name" value="ESRP"/>
</dbReference>
<feature type="region of interest" description="Disordered" evidence="4">
    <location>
        <begin position="390"/>
        <end position="456"/>
    </location>
</feature>
<dbReference type="InterPro" id="IPR012677">
    <property type="entry name" value="Nucleotide-bd_a/b_plait_sf"/>
</dbReference>
<dbReference type="CDD" id="cd12254">
    <property type="entry name" value="RRM_hnRNPH_ESRPs_RBM12_like"/>
    <property type="match status" value="1"/>
</dbReference>
<dbReference type="SUPFAM" id="SSF54928">
    <property type="entry name" value="RNA-binding domain, RBD"/>
    <property type="match status" value="3"/>
</dbReference>
<dbReference type="AlphaFoldDB" id="A0A7R9GKA5"/>
<protein>
    <recommendedName>
        <fullName evidence="5">RRM domain-containing protein</fullName>
    </recommendedName>
</protein>
<proteinExistence type="predicted"/>
<feature type="region of interest" description="Disordered" evidence="4">
    <location>
        <begin position="688"/>
        <end position="719"/>
    </location>
</feature>
<dbReference type="Pfam" id="PF00076">
    <property type="entry name" value="RRM_1"/>
    <property type="match status" value="1"/>
</dbReference>
<gene>
    <name evidence="6" type="ORF">NMOB1V02_LOCUS11146</name>
</gene>
<dbReference type="Gene3D" id="3.30.70.330">
    <property type="match status" value="4"/>
</dbReference>
<evidence type="ECO:0000259" key="5">
    <source>
        <dbReference type="PROSITE" id="PS50102"/>
    </source>
</evidence>
<feature type="domain" description="RRM" evidence="5">
    <location>
        <begin position="311"/>
        <end position="387"/>
    </location>
</feature>
<accession>A0A7R9GKA5</accession>
<evidence type="ECO:0000256" key="3">
    <source>
        <dbReference type="PROSITE-ProRule" id="PRU00176"/>
    </source>
</evidence>
<feature type="compositionally biased region" description="Gly residues" evidence="4">
    <location>
        <begin position="441"/>
        <end position="456"/>
    </location>
</feature>
<dbReference type="OrthoDB" id="2588702at2759"/>
<keyword evidence="1" id="KW-0677">Repeat</keyword>
<feature type="domain" description="RRM" evidence="5">
    <location>
        <begin position="580"/>
        <end position="659"/>
    </location>
</feature>
<sequence length="892" mass="97037">MSIIFSSDDDARQAMMRDGQLLKDQSVHLLLSSKNEMHSVVDKAQQKHHVAPSGIPGNSAPSGPSNDHPPPMVSPMAAMSALNPSSIFVSMPPGMREFTRQQMMWAQPNAAAVASQQQQQVNQSPFMFDGHTPGMVAPMRPQGSGMPGFGMNAPNTTAMFDNNGPNQQQQQQPPQSSGPPPPAPRRGLLGEAPPNAEPQQVRGTRWGPDREQQQASRFNNANQSNQDRFQNMSDVDSRGRMGKGGGGGGFGGGRDNVRHDGGAWSAQGGGGGGFGRNAPGNMGRGGGGPGMRARGPDGPGWNSGMQNASAFCVLIRGVPKDVSYRDVKRFLGVRIPEDGVKILNDDEGIRNGLAYVRVLSAMDKDKVMRLDGEHLNGRRVSVCHCDEREYEDAVDSYQPPNAGRDRRFGRRSPPNSGDDRGSRGRDSVRSRSRDRGDSRHGGGVGGGSGGVGGGGGGVGDVTSVWVALEGMSSDTRELHIGQFFKDFDVQDVHITNHNEMGREVKTAFVKMSSPPEARDAVKRRNEARLKDVEVRVRVCPEREVFERCNLQPPNEREARNSETRDLGVRAASSGRRIMSDCVLVSGIPKMSSESDVMAIFAIHKLFPAKVHIVRDLQGKPVGAFFCEFSDANLASRAVDISGSRLPNSNDVMRVEMRTREEMNSTISEQASPPARPVDKPVVSTNRTLLEPPTDVAPNRGNYGRPEEFQGGYEAPVPEKKPGERRALLQPPPDMENWAADQNRMFNMNGGPCGPPLGPRMAPPVLLSNVGGPLLSAPMGGGPVMMNPGGQQQQPMGEFDFRRTDCVLQLRNIPYKATNDEILEFFRDFHLNSSAVLRKIDERGRSTDEARVAFRNPMEARNAMEKCNRQRIAGRIINICFVMQMEGENFGPN</sequence>
<feature type="compositionally biased region" description="Polar residues" evidence="4">
    <location>
        <begin position="213"/>
        <end position="234"/>
    </location>
</feature>
<dbReference type="EMBL" id="OA887620">
    <property type="protein sequence ID" value="CAD7283531.1"/>
    <property type="molecule type" value="Genomic_DNA"/>
</dbReference>
<dbReference type="PROSITE" id="PS50102">
    <property type="entry name" value="RRM"/>
    <property type="match status" value="3"/>
</dbReference>
<feature type="region of interest" description="Disordered" evidence="4">
    <location>
        <begin position="142"/>
        <end position="302"/>
    </location>
</feature>
<dbReference type="EMBL" id="CAJPEX010005583">
    <property type="protein sequence ID" value="CAG0923683.1"/>
    <property type="molecule type" value="Genomic_DNA"/>
</dbReference>
<evidence type="ECO:0000256" key="1">
    <source>
        <dbReference type="ARBA" id="ARBA00022737"/>
    </source>
</evidence>
<organism evidence="6">
    <name type="scientific">Notodromas monacha</name>
    <dbReference type="NCBI Taxonomy" id="399045"/>
    <lineage>
        <taxon>Eukaryota</taxon>
        <taxon>Metazoa</taxon>
        <taxon>Ecdysozoa</taxon>
        <taxon>Arthropoda</taxon>
        <taxon>Crustacea</taxon>
        <taxon>Oligostraca</taxon>
        <taxon>Ostracoda</taxon>
        <taxon>Podocopa</taxon>
        <taxon>Podocopida</taxon>
        <taxon>Cypridocopina</taxon>
        <taxon>Cypridoidea</taxon>
        <taxon>Cyprididae</taxon>
        <taxon>Notodromas</taxon>
    </lineage>
</organism>
<evidence type="ECO:0000256" key="4">
    <source>
        <dbReference type="SAM" id="MobiDB-lite"/>
    </source>
</evidence>
<keyword evidence="7" id="KW-1185">Reference proteome</keyword>
<name>A0A7R9GKA5_9CRUS</name>
<feature type="domain" description="RRM" evidence="5">
    <location>
        <begin position="805"/>
        <end position="883"/>
    </location>
</feature>
<dbReference type="InterPro" id="IPR000504">
    <property type="entry name" value="RRM_dom"/>
</dbReference>
<feature type="region of interest" description="Disordered" evidence="4">
    <location>
        <begin position="42"/>
        <end position="73"/>
    </location>
</feature>
<feature type="compositionally biased region" description="Gly residues" evidence="4">
    <location>
        <begin position="242"/>
        <end position="254"/>
    </location>
</feature>
<dbReference type="PANTHER" id="PTHR13976">
    <property type="entry name" value="HETEROGENEOUS NUCLEAR RIBONUCLEOPROTEIN-RELATED"/>
    <property type="match status" value="1"/>
</dbReference>
<evidence type="ECO:0000256" key="2">
    <source>
        <dbReference type="ARBA" id="ARBA00022884"/>
    </source>
</evidence>
<dbReference type="Proteomes" id="UP000678499">
    <property type="component" value="Unassembled WGS sequence"/>
</dbReference>
<dbReference type="GO" id="GO:0003723">
    <property type="term" value="F:RNA binding"/>
    <property type="evidence" value="ECO:0007669"/>
    <property type="project" value="UniProtKB-UniRule"/>
</dbReference>
<dbReference type="SMART" id="SM00360">
    <property type="entry name" value="RRM"/>
    <property type="match status" value="4"/>
</dbReference>
<evidence type="ECO:0000313" key="7">
    <source>
        <dbReference type="Proteomes" id="UP000678499"/>
    </source>
</evidence>
<reference evidence="6" key="1">
    <citation type="submission" date="2020-11" db="EMBL/GenBank/DDBJ databases">
        <authorList>
            <person name="Tran Van P."/>
        </authorList>
    </citation>
    <scope>NUCLEOTIDE SEQUENCE</scope>
</reference>
<keyword evidence="2 3" id="KW-0694">RNA-binding</keyword>
<evidence type="ECO:0000313" key="6">
    <source>
        <dbReference type="EMBL" id="CAD7283531.1"/>
    </source>
</evidence>
<feature type="compositionally biased region" description="Low complexity" evidence="4">
    <location>
        <begin position="163"/>
        <end position="175"/>
    </location>
</feature>
<feature type="compositionally biased region" description="Basic and acidic residues" evidence="4">
    <location>
        <begin position="417"/>
        <end position="440"/>
    </location>
</feature>
<dbReference type="InterPro" id="IPR035979">
    <property type="entry name" value="RBD_domain_sf"/>
</dbReference>